<accession>A0A7D4B3T1</accession>
<dbReference type="KEGG" id="kpul:GXN76_15125"/>
<keyword evidence="8" id="KW-1185">Reference proteome</keyword>
<name>A0A7D4B3T1_9BACL</name>
<evidence type="ECO:0000256" key="5">
    <source>
        <dbReference type="ARBA" id="ARBA00023054"/>
    </source>
</evidence>
<gene>
    <name evidence="7" type="ORF">GXN76_15125</name>
</gene>
<dbReference type="GO" id="GO:0051301">
    <property type="term" value="P:cell division"/>
    <property type="evidence" value="ECO:0007669"/>
    <property type="project" value="UniProtKB-KW"/>
</dbReference>
<dbReference type="Proteomes" id="UP000503088">
    <property type="component" value="Chromosome"/>
</dbReference>
<dbReference type="EMBL" id="CP048104">
    <property type="protein sequence ID" value="QKG85646.1"/>
    <property type="molecule type" value="Genomic_DNA"/>
</dbReference>
<dbReference type="AlphaFoldDB" id="A0A7D4B3T1"/>
<dbReference type="InterPro" id="IPR019933">
    <property type="entry name" value="DivIVA_domain"/>
</dbReference>
<keyword evidence="3" id="KW-0963">Cytoplasm</keyword>
<keyword evidence="5" id="KW-0175">Coiled coil</keyword>
<evidence type="ECO:0000256" key="3">
    <source>
        <dbReference type="ARBA" id="ARBA00022490"/>
    </source>
</evidence>
<evidence type="ECO:0000313" key="7">
    <source>
        <dbReference type="EMBL" id="QKG85646.1"/>
    </source>
</evidence>
<evidence type="ECO:0000256" key="4">
    <source>
        <dbReference type="ARBA" id="ARBA00022618"/>
    </source>
</evidence>
<dbReference type="GO" id="GO:0005737">
    <property type="term" value="C:cytoplasm"/>
    <property type="evidence" value="ECO:0007669"/>
    <property type="project" value="UniProtKB-SubCell"/>
</dbReference>
<sequence>MLTPLDLHNKEFRRAFRGFDCEEVDAFIAELIQTWEVLTQTEKWRVEKGVPVTQEGKKLLTPMEIHHKKFRRRFRGYDVDDVNDFLDRVIQSAEQLIKEKA</sequence>
<proteinExistence type="inferred from homology"/>
<evidence type="ECO:0000256" key="2">
    <source>
        <dbReference type="ARBA" id="ARBA00009008"/>
    </source>
</evidence>
<reference evidence="7 8" key="1">
    <citation type="submission" date="2020-01" db="EMBL/GenBank/DDBJ databases">
        <authorList>
            <person name="Gulvik C.A."/>
            <person name="Batra D.G."/>
        </authorList>
    </citation>
    <scope>NUCLEOTIDE SEQUENCE [LARGE SCALE GENOMIC DNA]</scope>
    <source>
        <strain evidence="7 8">W9323</strain>
    </source>
</reference>
<evidence type="ECO:0000256" key="1">
    <source>
        <dbReference type="ARBA" id="ARBA00004496"/>
    </source>
</evidence>
<dbReference type="PANTHER" id="PTHR35794">
    <property type="entry name" value="CELL DIVISION PROTEIN DIVIVA"/>
    <property type="match status" value="1"/>
</dbReference>
<comment type="similarity">
    <text evidence="2">Belongs to the DivIVA family.</text>
</comment>
<dbReference type="Pfam" id="PF05103">
    <property type="entry name" value="DivIVA"/>
    <property type="match status" value="2"/>
</dbReference>
<dbReference type="PANTHER" id="PTHR35794:SF2">
    <property type="entry name" value="CELL DIVISION PROTEIN DIVIVA"/>
    <property type="match status" value="1"/>
</dbReference>
<evidence type="ECO:0000256" key="6">
    <source>
        <dbReference type="ARBA" id="ARBA00023306"/>
    </source>
</evidence>
<comment type="subcellular location">
    <subcellularLocation>
        <location evidence="1">Cytoplasm</location>
    </subcellularLocation>
</comment>
<organism evidence="7 8">
    <name type="scientific">Kroppenstedtia pulmonis</name>
    <dbReference type="NCBI Taxonomy" id="1380685"/>
    <lineage>
        <taxon>Bacteria</taxon>
        <taxon>Bacillati</taxon>
        <taxon>Bacillota</taxon>
        <taxon>Bacilli</taxon>
        <taxon>Bacillales</taxon>
        <taxon>Thermoactinomycetaceae</taxon>
        <taxon>Kroppenstedtia</taxon>
    </lineage>
</organism>
<dbReference type="RefSeq" id="WP_217270683.1">
    <property type="nucleotide sequence ID" value="NZ_CP048104.1"/>
</dbReference>
<keyword evidence="4" id="KW-0132">Cell division</keyword>
<evidence type="ECO:0000313" key="8">
    <source>
        <dbReference type="Proteomes" id="UP000503088"/>
    </source>
</evidence>
<dbReference type="NCBIfam" id="TIGR03544">
    <property type="entry name" value="DivI1A_domain"/>
    <property type="match status" value="2"/>
</dbReference>
<protein>
    <submittedName>
        <fullName evidence="7">DivIVA domain-containing protein</fullName>
    </submittedName>
</protein>
<dbReference type="InterPro" id="IPR007793">
    <property type="entry name" value="DivIVA_fam"/>
</dbReference>
<keyword evidence="6" id="KW-0131">Cell cycle</keyword>
<dbReference type="Gene3D" id="6.10.250.660">
    <property type="match status" value="2"/>
</dbReference>